<keyword evidence="1" id="KW-0472">Membrane</keyword>
<evidence type="ECO:0000256" key="1">
    <source>
        <dbReference type="SAM" id="Phobius"/>
    </source>
</evidence>
<evidence type="ECO:0000313" key="2">
    <source>
        <dbReference type="EMBL" id="RKH01725.1"/>
    </source>
</evidence>
<feature type="transmembrane region" description="Helical" evidence="1">
    <location>
        <begin position="31"/>
        <end position="49"/>
    </location>
</feature>
<keyword evidence="1" id="KW-0812">Transmembrane</keyword>
<dbReference type="EMBL" id="RAWE01000066">
    <property type="protein sequence ID" value="RKH01725.1"/>
    <property type="molecule type" value="Genomic_DNA"/>
</dbReference>
<keyword evidence="1" id="KW-1133">Transmembrane helix</keyword>
<sequence length="67" mass="7359">MPLFAPLAVFCGAWGFRVVSRKAEPPVRRALLAFGGLVLGSAVLLLWWFKGLELSIAPTRLLRDLPP</sequence>
<name>A0A3A8KBN3_9BACT</name>
<comment type="caution">
    <text evidence="2">The sequence shown here is derived from an EMBL/GenBank/DDBJ whole genome shotgun (WGS) entry which is preliminary data.</text>
</comment>
<protein>
    <submittedName>
        <fullName evidence="2">Uncharacterized protein</fullName>
    </submittedName>
</protein>
<proteinExistence type="predicted"/>
<keyword evidence="3" id="KW-1185">Reference proteome</keyword>
<reference evidence="3" key="1">
    <citation type="submission" date="2018-09" db="EMBL/GenBank/DDBJ databases">
        <authorList>
            <person name="Livingstone P.G."/>
            <person name="Whitworth D.E."/>
        </authorList>
    </citation>
    <scope>NUCLEOTIDE SEQUENCE [LARGE SCALE GENOMIC DNA]</scope>
    <source>
        <strain evidence="3">CA043D</strain>
    </source>
</reference>
<organism evidence="2 3">
    <name type="scientific">Corallococcus carmarthensis</name>
    <dbReference type="NCBI Taxonomy" id="2316728"/>
    <lineage>
        <taxon>Bacteria</taxon>
        <taxon>Pseudomonadati</taxon>
        <taxon>Myxococcota</taxon>
        <taxon>Myxococcia</taxon>
        <taxon>Myxococcales</taxon>
        <taxon>Cystobacterineae</taxon>
        <taxon>Myxococcaceae</taxon>
        <taxon>Corallococcus</taxon>
    </lineage>
</organism>
<dbReference type="Proteomes" id="UP000268313">
    <property type="component" value="Unassembled WGS sequence"/>
</dbReference>
<gene>
    <name evidence="2" type="ORF">D7X32_19425</name>
</gene>
<dbReference type="AlphaFoldDB" id="A0A3A8KBN3"/>
<accession>A0A3A8KBN3</accession>
<evidence type="ECO:0000313" key="3">
    <source>
        <dbReference type="Proteomes" id="UP000268313"/>
    </source>
</evidence>